<feature type="compositionally biased region" description="Polar residues" evidence="2">
    <location>
        <begin position="374"/>
        <end position="387"/>
    </location>
</feature>
<reference evidence="3" key="1">
    <citation type="journal article" date="2020" name="Fungal Divers.">
        <title>Resolving the Mortierellaceae phylogeny through synthesis of multi-gene phylogenetics and phylogenomics.</title>
        <authorList>
            <person name="Vandepol N."/>
            <person name="Liber J."/>
            <person name="Desiro A."/>
            <person name="Na H."/>
            <person name="Kennedy M."/>
            <person name="Barry K."/>
            <person name="Grigoriev I.V."/>
            <person name="Miller A.N."/>
            <person name="O'Donnell K."/>
            <person name="Stajich J.E."/>
            <person name="Bonito G."/>
        </authorList>
    </citation>
    <scope>NUCLEOTIDE SEQUENCE</scope>
    <source>
        <strain evidence="3">KOD948</strain>
    </source>
</reference>
<feature type="region of interest" description="Disordered" evidence="2">
    <location>
        <begin position="125"/>
        <end position="146"/>
    </location>
</feature>
<feature type="region of interest" description="Disordered" evidence="2">
    <location>
        <begin position="168"/>
        <end position="318"/>
    </location>
</feature>
<feature type="compositionally biased region" description="Basic and acidic residues" evidence="2">
    <location>
        <begin position="215"/>
        <end position="233"/>
    </location>
</feature>
<feature type="region of interest" description="Disordered" evidence="2">
    <location>
        <begin position="372"/>
        <end position="394"/>
    </location>
</feature>
<dbReference type="InterPro" id="IPR026768">
    <property type="entry name" value="YPEH2ZP"/>
</dbReference>
<evidence type="ECO:0000256" key="2">
    <source>
        <dbReference type="SAM" id="MobiDB-lite"/>
    </source>
</evidence>
<comment type="caution">
    <text evidence="3">The sequence shown here is derived from an EMBL/GenBank/DDBJ whole genome shotgun (WGS) entry which is preliminary data.</text>
</comment>
<dbReference type="GO" id="GO:0005829">
    <property type="term" value="C:cytosol"/>
    <property type="evidence" value="ECO:0007669"/>
    <property type="project" value="UniProtKB-ARBA"/>
</dbReference>
<keyword evidence="4" id="KW-1185">Reference proteome</keyword>
<dbReference type="AlphaFoldDB" id="A0A9P6U030"/>
<feature type="compositionally biased region" description="Low complexity" evidence="2">
    <location>
        <begin position="199"/>
        <end position="212"/>
    </location>
</feature>
<dbReference type="PANTHER" id="PTHR31841:SF1">
    <property type="entry name" value="PROTEIN FAM72A-RELATED"/>
    <property type="match status" value="1"/>
</dbReference>
<comment type="similarity">
    <text evidence="1">Belongs to the FAM72 family.</text>
</comment>
<feature type="compositionally biased region" description="Acidic residues" evidence="2">
    <location>
        <begin position="267"/>
        <end position="315"/>
    </location>
</feature>
<gene>
    <name evidence="3" type="primary">FAM72A_4</name>
    <name evidence="3" type="ORF">BG011_005621</name>
</gene>
<dbReference type="Proteomes" id="UP000726737">
    <property type="component" value="Unassembled WGS sequence"/>
</dbReference>
<sequence length="438" mass="48779">MSPSLHPQFRAKAVCRLTCKSCLSDVCMRGMKAILLADSRVELYSTDRAPRGVQLVYDDYRTRSCKCRICDVACLGCGNTLGYHVTQPCEPCLEACNNGHFWMFHSDGVSCTERYLPKTYSTRASLSRSRTSASTPSSSSSSSSYSYSYSSTSSSLLSGPLSTSSCALVPLPDATSQSQNRHRRRRRRTRQTELGSRVTTSTTATTTTSTTTQPTEHDDLSFRRRTSIHDIEYNRAVNSNRGSSGGHGTNGSEYSDDNDEDFHPDSAENDSEDGDVEDSNEGESEFDGCDDSSDESGDDDDEEEEEEEGEEEEEEKPVVMLWAALHAQEERYLQQMQQQLLIQQQQQLIQQQRIQEQQRRREALEQGLELGPVQGQQQDESLSNSPGLQSQTQSLSIISPPAAGSRYHSMISTAISNASMMLWDEGRAQNQYDSFVAR</sequence>
<proteinExistence type="inferred from homology"/>
<evidence type="ECO:0000256" key="1">
    <source>
        <dbReference type="ARBA" id="ARBA00006888"/>
    </source>
</evidence>
<dbReference type="OrthoDB" id="2526683at2759"/>
<organism evidence="3 4">
    <name type="scientific">Mortierella polycephala</name>
    <dbReference type="NCBI Taxonomy" id="41804"/>
    <lineage>
        <taxon>Eukaryota</taxon>
        <taxon>Fungi</taxon>
        <taxon>Fungi incertae sedis</taxon>
        <taxon>Mucoromycota</taxon>
        <taxon>Mortierellomycotina</taxon>
        <taxon>Mortierellomycetes</taxon>
        <taxon>Mortierellales</taxon>
        <taxon>Mortierellaceae</taxon>
        <taxon>Mortierella</taxon>
    </lineage>
</organism>
<accession>A0A9P6U030</accession>
<evidence type="ECO:0000313" key="3">
    <source>
        <dbReference type="EMBL" id="KAG0254623.1"/>
    </source>
</evidence>
<feature type="compositionally biased region" description="Basic residues" evidence="2">
    <location>
        <begin position="180"/>
        <end position="189"/>
    </location>
</feature>
<dbReference type="EMBL" id="JAAAJA010000392">
    <property type="protein sequence ID" value="KAG0254623.1"/>
    <property type="molecule type" value="Genomic_DNA"/>
</dbReference>
<evidence type="ECO:0000313" key="4">
    <source>
        <dbReference type="Proteomes" id="UP000726737"/>
    </source>
</evidence>
<protein>
    <submittedName>
        <fullName evidence="3">Protein fam72a</fullName>
    </submittedName>
</protein>
<dbReference type="PANTHER" id="PTHR31841">
    <property type="entry name" value="PROTEIN FAM72A-RELATED"/>
    <property type="match status" value="1"/>
</dbReference>
<name>A0A9P6U030_9FUNG</name>
<dbReference type="Pfam" id="PF14976">
    <property type="entry name" value="YPEH2ZP"/>
    <property type="match status" value="1"/>
</dbReference>